<evidence type="ECO:0000313" key="3">
    <source>
        <dbReference type="FlyBase" id="FBgn0287724"/>
    </source>
</evidence>
<protein>
    <submittedName>
        <fullName evidence="2">GH16612p</fullName>
    </submittedName>
</protein>
<reference evidence="2" key="1">
    <citation type="submission" date="2001-12" db="EMBL/GenBank/DDBJ databases">
        <authorList>
            <person name="Stapleton M."/>
            <person name="Brokstein P."/>
            <person name="Hong L."/>
            <person name="Agbayani A."/>
            <person name="Carlson J."/>
            <person name="Champe M."/>
            <person name="Chavez C."/>
            <person name="Dorsett V."/>
            <person name="Farfan D."/>
            <person name="Frise E."/>
            <person name="George R."/>
            <person name="Gonzalez M."/>
            <person name="Guarin H."/>
            <person name="Li P."/>
            <person name="Liao G."/>
            <person name="Miranda A."/>
            <person name="Mungall C.J."/>
            <person name="Nunoo J."/>
            <person name="Pacleb J."/>
            <person name="Paragas V."/>
            <person name="Park S."/>
            <person name="Phouanenavong S."/>
            <person name="Wan K."/>
            <person name="Yu C."/>
            <person name="Lewis S.E."/>
            <person name="Rubin G.M."/>
            <person name="Celniker S."/>
        </authorList>
    </citation>
    <scope>NUCLEOTIDE SEQUENCE</scope>
    <source>
        <strain evidence="2">Berkeley</strain>
    </source>
</reference>
<name>Q8T0P1_DROME</name>
<dbReference type="FlyBase" id="FBgn0287724">
    <property type="gene designation" value="Ca-beta"/>
</dbReference>
<feature type="compositionally biased region" description="Polar residues" evidence="1">
    <location>
        <begin position="49"/>
        <end position="59"/>
    </location>
</feature>
<evidence type="ECO:0000313" key="2">
    <source>
        <dbReference type="EMBL" id="AAL39293.1"/>
    </source>
</evidence>
<sequence length="69" mass="8023">MNNHNATQDPYSTTPRKKNKGLSTSLIRISEIHFNRKNIASSFREFQEFSKQNKSTQNKKVLKKLATQL</sequence>
<dbReference type="AGR" id="FB:FBgn0287724"/>
<dbReference type="OrthoDB" id="5962384at2759"/>
<dbReference type="AlphaFoldDB" id="Q8T0P1"/>
<accession>Q8T0P1</accession>
<feature type="compositionally biased region" description="Polar residues" evidence="1">
    <location>
        <begin position="1"/>
        <end position="14"/>
    </location>
</feature>
<feature type="region of interest" description="Disordered" evidence="1">
    <location>
        <begin position="48"/>
        <end position="69"/>
    </location>
</feature>
<dbReference type="EMBL" id="AY069148">
    <property type="protein sequence ID" value="AAL39293.1"/>
    <property type="molecule type" value="mRNA"/>
</dbReference>
<proteinExistence type="evidence at transcript level"/>
<evidence type="ECO:0000256" key="1">
    <source>
        <dbReference type="SAM" id="MobiDB-lite"/>
    </source>
</evidence>
<feature type="region of interest" description="Disordered" evidence="1">
    <location>
        <begin position="1"/>
        <end position="22"/>
    </location>
</feature>
<gene>
    <name evidence="2 3" type="primary">Ca-beta</name>
    <name evidence="3" type="ORF">CG42403</name>
</gene>
<organism evidence="2">
    <name type="scientific">Drosophila melanogaster</name>
    <name type="common">Fruit fly</name>
    <dbReference type="NCBI Taxonomy" id="7227"/>
    <lineage>
        <taxon>Eukaryota</taxon>
        <taxon>Metazoa</taxon>
        <taxon>Ecdysozoa</taxon>
        <taxon>Arthropoda</taxon>
        <taxon>Hexapoda</taxon>
        <taxon>Insecta</taxon>
        <taxon>Pterygota</taxon>
        <taxon>Neoptera</taxon>
        <taxon>Endopterygota</taxon>
        <taxon>Diptera</taxon>
        <taxon>Brachycera</taxon>
        <taxon>Muscomorpha</taxon>
        <taxon>Ephydroidea</taxon>
        <taxon>Drosophilidae</taxon>
        <taxon>Drosophila</taxon>
        <taxon>Sophophora</taxon>
    </lineage>
</organism>